<reference evidence="1 2" key="1">
    <citation type="submission" date="2018-01" db="EMBL/GenBank/DDBJ databases">
        <title>Complete genome sequence of Bacteriovorax stolpii DSM12778.</title>
        <authorList>
            <person name="Tang B."/>
            <person name="Chang J."/>
        </authorList>
    </citation>
    <scope>NUCLEOTIDE SEQUENCE [LARGE SCALE GENOMIC DNA]</scope>
    <source>
        <strain evidence="1 2">DSM 12778</strain>
    </source>
</reference>
<dbReference type="KEGG" id="bsto:C0V70_02405"/>
<dbReference type="AlphaFoldDB" id="A0A2K9NQC4"/>
<protein>
    <submittedName>
        <fullName evidence="1">Uncharacterized protein</fullName>
    </submittedName>
</protein>
<gene>
    <name evidence="1" type="ORF">C0V70_02405</name>
</gene>
<proteinExistence type="predicted"/>
<keyword evidence="2" id="KW-1185">Reference proteome</keyword>
<accession>A0A2K9NQC4</accession>
<evidence type="ECO:0000313" key="2">
    <source>
        <dbReference type="Proteomes" id="UP000235584"/>
    </source>
</evidence>
<name>A0A2K9NQC4_BACTC</name>
<dbReference type="OrthoDB" id="5512605at2"/>
<sequence>MKNFFLISLLFIIACSSSETDSGAYTKSTTVENNLTKTLKAPWKEVDNQGSDLALSNTKTNSFFIFNSACRRYDQSNLPTLTNSILSGISNVEISEKTIVSHQGRDASLVIAKGAVDGVERYFRILTTQKNNCIYDFALISTGQKNLDKDTPDFNKFIELLKLN</sequence>
<dbReference type="EMBL" id="CP025704">
    <property type="protein sequence ID" value="AUN96974.1"/>
    <property type="molecule type" value="Genomic_DNA"/>
</dbReference>
<organism evidence="1 2">
    <name type="scientific">Bacteriovorax stolpii</name>
    <name type="common">Bdellovibrio stolpii</name>
    <dbReference type="NCBI Taxonomy" id="960"/>
    <lineage>
        <taxon>Bacteria</taxon>
        <taxon>Pseudomonadati</taxon>
        <taxon>Bdellovibrionota</taxon>
        <taxon>Bacteriovoracia</taxon>
        <taxon>Bacteriovoracales</taxon>
        <taxon>Bacteriovoracaceae</taxon>
        <taxon>Bacteriovorax</taxon>
    </lineage>
</organism>
<evidence type="ECO:0000313" key="1">
    <source>
        <dbReference type="EMBL" id="AUN96974.1"/>
    </source>
</evidence>
<dbReference type="Proteomes" id="UP000235584">
    <property type="component" value="Chromosome"/>
</dbReference>
<dbReference type="PROSITE" id="PS51257">
    <property type="entry name" value="PROKAR_LIPOPROTEIN"/>
    <property type="match status" value="1"/>
</dbReference>
<dbReference type="RefSeq" id="WP_102242269.1">
    <property type="nucleotide sequence ID" value="NZ_CP025704.1"/>
</dbReference>